<evidence type="ECO:0000256" key="3">
    <source>
        <dbReference type="ARBA" id="ARBA00023125"/>
    </source>
</evidence>
<dbReference type="InterPro" id="IPR011010">
    <property type="entry name" value="DNA_brk_join_enz"/>
</dbReference>
<organism evidence="6 7">
    <name type="scientific">Cereibacter azotoformans</name>
    <dbReference type="NCBI Taxonomy" id="43057"/>
    <lineage>
        <taxon>Bacteria</taxon>
        <taxon>Pseudomonadati</taxon>
        <taxon>Pseudomonadota</taxon>
        <taxon>Alphaproteobacteria</taxon>
        <taxon>Rhodobacterales</taxon>
        <taxon>Paracoccaceae</taxon>
        <taxon>Cereibacter</taxon>
    </lineage>
</organism>
<dbReference type="Pfam" id="PF22022">
    <property type="entry name" value="Phage_int_M"/>
    <property type="match status" value="1"/>
</dbReference>
<dbReference type="Gene3D" id="1.10.443.10">
    <property type="entry name" value="Intergrase catalytic core"/>
    <property type="match status" value="1"/>
</dbReference>
<accession>A0A2T5JLM1</accession>
<dbReference type="InterPro" id="IPR002104">
    <property type="entry name" value="Integrase_catalytic"/>
</dbReference>
<dbReference type="PROSITE" id="PS51898">
    <property type="entry name" value="TYR_RECOMBINASE"/>
    <property type="match status" value="1"/>
</dbReference>
<dbReference type="Pfam" id="PF00589">
    <property type="entry name" value="Phage_integrase"/>
    <property type="match status" value="1"/>
</dbReference>
<dbReference type="OrthoDB" id="7615137at2"/>
<dbReference type="Gene3D" id="1.10.150.130">
    <property type="match status" value="1"/>
</dbReference>
<gene>
    <name evidence="6" type="ORF">C8J28_1382</name>
</gene>
<dbReference type="SUPFAM" id="SSF56349">
    <property type="entry name" value="DNA breaking-rejoining enzymes"/>
    <property type="match status" value="1"/>
</dbReference>
<dbReference type="InterPro" id="IPR053876">
    <property type="entry name" value="Phage_int_M"/>
</dbReference>
<dbReference type="RefSeq" id="WP_108222688.1">
    <property type="nucleotide sequence ID" value="NZ_QAOT01000038.1"/>
</dbReference>
<dbReference type="Gene3D" id="3.30.160.390">
    <property type="entry name" value="Integrase, DNA-binding domain"/>
    <property type="match status" value="1"/>
</dbReference>
<sequence length="411" mass="45139">MKLSAAGVEKIKPTDKRQEIPDSLCVGLYLIVQPTGKKGWQVRYRHGGVHRRMSLGAFPVLSLADARERARQTLAAASAGTDPAAEVKAAKAPKLESDRDKIKTLIGQFDKRHLSKLKSGAVVRRELERHVVSVWGDRDIHDIGKRDVIDLLDGIADSGRVVTANRVRAYLAKFFGWCVERDILATSPATGVKPAGKETSRARVLSDDEIRWFWAACEAEGFPWGPFGKVLLLTGQRLNEVAQITDNEIRGDLWHLTADRTKNGRAHDVPLTEAVRAVLAGVERIEGKAGLIFTTTGKTPVSGFFKARATLAEAMAAIAEKERGEPVEIPRWTFHDLRRTAATGMARLGIPVRVTEAVLNHVSGTGGGIVAVYQRHDYADEKRQALEAWARFVLSLVEGKADNVVQLAEVR</sequence>
<keyword evidence="2" id="KW-0229">DNA integration</keyword>
<dbReference type="Proteomes" id="UP000244060">
    <property type="component" value="Unassembled WGS sequence"/>
</dbReference>
<dbReference type="InterPro" id="IPR050808">
    <property type="entry name" value="Phage_Integrase"/>
</dbReference>
<evidence type="ECO:0000256" key="4">
    <source>
        <dbReference type="ARBA" id="ARBA00023172"/>
    </source>
</evidence>
<dbReference type="Pfam" id="PF13356">
    <property type="entry name" value="Arm-DNA-bind_3"/>
    <property type="match status" value="1"/>
</dbReference>
<evidence type="ECO:0000313" key="7">
    <source>
        <dbReference type="Proteomes" id="UP000244060"/>
    </source>
</evidence>
<evidence type="ECO:0000256" key="2">
    <source>
        <dbReference type="ARBA" id="ARBA00022908"/>
    </source>
</evidence>
<keyword evidence="7" id="KW-1185">Reference proteome</keyword>
<protein>
    <submittedName>
        <fullName evidence="6">Integrase</fullName>
    </submittedName>
</protein>
<name>A0A2T5JLM1_9RHOB</name>
<keyword evidence="3" id="KW-0238">DNA-binding</keyword>
<dbReference type="InterPro" id="IPR010998">
    <property type="entry name" value="Integrase_recombinase_N"/>
</dbReference>
<keyword evidence="4" id="KW-0233">DNA recombination</keyword>
<dbReference type="InterPro" id="IPR025166">
    <property type="entry name" value="Integrase_DNA_bind_dom"/>
</dbReference>
<dbReference type="InterPro" id="IPR038488">
    <property type="entry name" value="Integrase_DNA-bd_sf"/>
</dbReference>
<proteinExistence type="inferred from homology"/>
<dbReference type="CDD" id="cd00801">
    <property type="entry name" value="INT_P4_C"/>
    <property type="match status" value="1"/>
</dbReference>
<reference evidence="6 7" key="1">
    <citation type="submission" date="2018-04" db="EMBL/GenBank/DDBJ databases">
        <title>Genomic Encyclopedia of Type Strains, Phase III (KMG-III): the genomes of soil and plant-associated and newly described type strains.</title>
        <authorList>
            <person name="Whitman W."/>
        </authorList>
    </citation>
    <scope>NUCLEOTIDE SEQUENCE [LARGE SCALE GENOMIC DNA]</scope>
    <source>
        <strain evidence="6 7">KA25</strain>
    </source>
</reference>
<dbReference type="AlphaFoldDB" id="A0A2T5JLM1"/>
<dbReference type="GO" id="GO:0006310">
    <property type="term" value="P:DNA recombination"/>
    <property type="evidence" value="ECO:0007669"/>
    <property type="project" value="UniProtKB-KW"/>
</dbReference>
<feature type="domain" description="Tyr recombinase" evidence="5">
    <location>
        <begin position="200"/>
        <end position="387"/>
    </location>
</feature>
<dbReference type="GO" id="GO:0003677">
    <property type="term" value="F:DNA binding"/>
    <property type="evidence" value="ECO:0007669"/>
    <property type="project" value="UniProtKB-KW"/>
</dbReference>
<comment type="caution">
    <text evidence="6">The sequence shown here is derived from an EMBL/GenBank/DDBJ whole genome shotgun (WGS) entry which is preliminary data.</text>
</comment>
<dbReference type="InterPro" id="IPR013762">
    <property type="entry name" value="Integrase-like_cat_sf"/>
</dbReference>
<evidence type="ECO:0000256" key="1">
    <source>
        <dbReference type="ARBA" id="ARBA00008857"/>
    </source>
</evidence>
<evidence type="ECO:0000259" key="5">
    <source>
        <dbReference type="PROSITE" id="PS51898"/>
    </source>
</evidence>
<comment type="similarity">
    <text evidence="1">Belongs to the 'phage' integrase family.</text>
</comment>
<dbReference type="EMBL" id="QAOT01000038">
    <property type="protein sequence ID" value="PTR07767.1"/>
    <property type="molecule type" value="Genomic_DNA"/>
</dbReference>
<dbReference type="PANTHER" id="PTHR30629:SF2">
    <property type="entry name" value="PROPHAGE INTEGRASE INTS-RELATED"/>
    <property type="match status" value="1"/>
</dbReference>
<dbReference type="GO" id="GO:0015074">
    <property type="term" value="P:DNA integration"/>
    <property type="evidence" value="ECO:0007669"/>
    <property type="project" value="UniProtKB-KW"/>
</dbReference>
<evidence type="ECO:0000313" key="6">
    <source>
        <dbReference type="EMBL" id="PTR07767.1"/>
    </source>
</evidence>
<dbReference type="PANTHER" id="PTHR30629">
    <property type="entry name" value="PROPHAGE INTEGRASE"/>
    <property type="match status" value="1"/>
</dbReference>